<evidence type="ECO:0000313" key="3">
    <source>
        <dbReference type="EMBL" id="CAI2387569.1"/>
    </source>
</evidence>
<organism evidence="3 4">
    <name type="scientific">Euplotes crassus</name>
    <dbReference type="NCBI Taxonomy" id="5936"/>
    <lineage>
        <taxon>Eukaryota</taxon>
        <taxon>Sar</taxon>
        <taxon>Alveolata</taxon>
        <taxon>Ciliophora</taxon>
        <taxon>Intramacronucleata</taxon>
        <taxon>Spirotrichea</taxon>
        <taxon>Hypotrichia</taxon>
        <taxon>Euplotida</taxon>
        <taxon>Euplotidae</taxon>
        <taxon>Moneuplotes</taxon>
    </lineage>
</organism>
<evidence type="ECO:0000313" key="4">
    <source>
        <dbReference type="Proteomes" id="UP001295684"/>
    </source>
</evidence>
<feature type="region of interest" description="Disordered" evidence="2">
    <location>
        <begin position="1"/>
        <end position="53"/>
    </location>
</feature>
<feature type="coiled-coil region" evidence="1">
    <location>
        <begin position="368"/>
        <end position="395"/>
    </location>
</feature>
<sequence>MGTKSKKSKRSKLPKNSKSHSKPPSSPPPKDPSTYKKFPLKAPNPQNSPSKNKLSHLSKVLKVVEEQGIGCNWVDVAKVIEKEANQRVYGKVVQGIVRISSADRKRVKSIDPLVAEMKAIERERMVRNDILKMHLKNEIKRQEYMEIKKNKKGSFNDLRELNNTVAEMPLADISGVNTYSPGSFKGFKKVLFRSKSKEERYKFSNKLMSKLKQKKLELSQLRTKRLQNQQTRLQKEIKRQEQMEKKKKDEMQKSILSKLDEMQRKRSHEREERLRMTKEWEIKHRDMVSENLLYKKISKKDDKLLNRDLSFDRLESKSTMQRHQPLDHDELKVFEKDYLKRKKSNIKARKKTRLLELKNIDKLDLPTSKKWMEVKKREEREKKHAEEKAKEAFNLALKKLRYSKEVKASYWPEVSKTKRQEILNRNFEHALKTTRNGKAEGLDLSSDNQNKAGINNYIVKTARRLGERQNISNLPSFQNDKLVNLKKKSLLKNNATRTEKDRSHAKSVGERNIPKDYLKMMRDKNKDNPSTRNLASERHIKDWKKSMNKKNYDDFTKVEMMKMKSKQIDQVYKMKEESYRNDHVSFDQAHELNNILVNSIEAKLSALKKLEFQ</sequence>
<protein>
    <submittedName>
        <fullName evidence="3">Uncharacterized protein</fullName>
    </submittedName>
</protein>
<accession>A0AAD1YAL3</accession>
<feature type="compositionally biased region" description="Basic residues" evidence="2">
    <location>
        <begin position="1"/>
        <end position="21"/>
    </location>
</feature>
<keyword evidence="1" id="KW-0175">Coiled coil</keyword>
<dbReference type="Proteomes" id="UP001295684">
    <property type="component" value="Unassembled WGS sequence"/>
</dbReference>
<name>A0AAD1YAL3_EUPCR</name>
<evidence type="ECO:0000256" key="2">
    <source>
        <dbReference type="SAM" id="MobiDB-lite"/>
    </source>
</evidence>
<keyword evidence="4" id="KW-1185">Reference proteome</keyword>
<feature type="coiled-coil region" evidence="1">
    <location>
        <begin position="204"/>
        <end position="279"/>
    </location>
</feature>
<comment type="caution">
    <text evidence="3">The sequence shown here is derived from an EMBL/GenBank/DDBJ whole genome shotgun (WGS) entry which is preliminary data.</text>
</comment>
<reference evidence="3" key="1">
    <citation type="submission" date="2023-07" db="EMBL/GenBank/DDBJ databases">
        <authorList>
            <consortium name="AG Swart"/>
            <person name="Singh M."/>
            <person name="Singh A."/>
            <person name="Seah K."/>
            <person name="Emmerich C."/>
        </authorList>
    </citation>
    <scope>NUCLEOTIDE SEQUENCE</scope>
    <source>
        <strain evidence="3">DP1</strain>
    </source>
</reference>
<evidence type="ECO:0000256" key="1">
    <source>
        <dbReference type="SAM" id="Coils"/>
    </source>
</evidence>
<dbReference type="EMBL" id="CAMPGE010030068">
    <property type="protein sequence ID" value="CAI2387569.1"/>
    <property type="molecule type" value="Genomic_DNA"/>
</dbReference>
<proteinExistence type="predicted"/>
<dbReference type="AlphaFoldDB" id="A0AAD1YAL3"/>
<gene>
    <name evidence="3" type="ORF">ECRASSUSDP1_LOCUS29202</name>
</gene>